<protein>
    <submittedName>
        <fullName evidence="10">Uncharacterized protein</fullName>
    </submittedName>
</protein>
<keyword evidence="6 8" id="KW-0472">Membrane</keyword>
<evidence type="ECO:0000313" key="10">
    <source>
        <dbReference type="EMBL" id="KAJ3643385.1"/>
    </source>
</evidence>
<keyword evidence="3 8" id="KW-0812">Transmembrane</keyword>
<evidence type="ECO:0000313" key="11">
    <source>
        <dbReference type="Proteomes" id="UP001168821"/>
    </source>
</evidence>
<feature type="chain" id="PRO_5041199766" evidence="9">
    <location>
        <begin position="17"/>
        <end position="765"/>
    </location>
</feature>
<feature type="transmembrane region" description="Helical" evidence="8">
    <location>
        <begin position="619"/>
        <end position="642"/>
    </location>
</feature>
<dbReference type="GO" id="GO:0005764">
    <property type="term" value="C:lysosome"/>
    <property type="evidence" value="ECO:0007669"/>
    <property type="project" value="TreeGrafter"/>
</dbReference>
<dbReference type="InterPro" id="IPR025958">
    <property type="entry name" value="SID1_TM_fam"/>
</dbReference>
<name>A0AA38M4A3_9CUCU</name>
<keyword evidence="7" id="KW-0325">Glycoprotein</keyword>
<evidence type="ECO:0000256" key="4">
    <source>
        <dbReference type="ARBA" id="ARBA00022729"/>
    </source>
</evidence>
<dbReference type="PANTHER" id="PTHR12185:SF14">
    <property type="entry name" value="CHOLESTEROL UPTAKE PROTEIN 1"/>
    <property type="match status" value="1"/>
</dbReference>
<feature type="transmembrane region" description="Helical" evidence="8">
    <location>
        <begin position="681"/>
        <end position="700"/>
    </location>
</feature>
<accession>A0AA38M4A3</accession>
<evidence type="ECO:0000256" key="9">
    <source>
        <dbReference type="SAM" id="SignalP"/>
    </source>
</evidence>
<evidence type="ECO:0000256" key="7">
    <source>
        <dbReference type="ARBA" id="ARBA00023180"/>
    </source>
</evidence>
<dbReference type="AlphaFoldDB" id="A0AA38M4A3"/>
<feature type="transmembrane region" description="Helical" evidence="8">
    <location>
        <begin position="565"/>
        <end position="594"/>
    </location>
</feature>
<dbReference type="EMBL" id="JALNTZ010000008">
    <property type="protein sequence ID" value="KAJ3643385.1"/>
    <property type="molecule type" value="Genomic_DNA"/>
</dbReference>
<evidence type="ECO:0000256" key="1">
    <source>
        <dbReference type="ARBA" id="ARBA00004141"/>
    </source>
</evidence>
<comment type="similarity">
    <text evidence="2">Belongs to the SID1 family.</text>
</comment>
<feature type="transmembrane region" description="Helical" evidence="8">
    <location>
        <begin position="510"/>
        <end position="529"/>
    </location>
</feature>
<reference evidence="10" key="1">
    <citation type="journal article" date="2023" name="G3 (Bethesda)">
        <title>Whole genome assemblies of Zophobas morio and Tenebrio molitor.</title>
        <authorList>
            <person name="Kaur S."/>
            <person name="Stinson S.A."/>
            <person name="diCenzo G.C."/>
        </authorList>
    </citation>
    <scope>NUCLEOTIDE SEQUENCE</scope>
    <source>
        <strain evidence="10">QUZm001</strain>
    </source>
</reference>
<dbReference type="Proteomes" id="UP001168821">
    <property type="component" value="Unassembled WGS sequence"/>
</dbReference>
<feature type="signal peptide" evidence="9">
    <location>
        <begin position="1"/>
        <end position="16"/>
    </location>
</feature>
<evidence type="ECO:0000256" key="2">
    <source>
        <dbReference type="ARBA" id="ARBA00006618"/>
    </source>
</evidence>
<comment type="caution">
    <text evidence="10">The sequence shown here is derived from an EMBL/GenBank/DDBJ whole genome shotgun (WGS) entry which is preliminary data.</text>
</comment>
<dbReference type="GO" id="GO:0003725">
    <property type="term" value="F:double-stranded RNA binding"/>
    <property type="evidence" value="ECO:0007669"/>
    <property type="project" value="TreeGrafter"/>
</dbReference>
<evidence type="ECO:0000256" key="6">
    <source>
        <dbReference type="ARBA" id="ARBA00023136"/>
    </source>
</evidence>
<organism evidence="10 11">
    <name type="scientific">Zophobas morio</name>
    <dbReference type="NCBI Taxonomy" id="2755281"/>
    <lineage>
        <taxon>Eukaryota</taxon>
        <taxon>Metazoa</taxon>
        <taxon>Ecdysozoa</taxon>
        <taxon>Arthropoda</taxon>
        <taxon>Hexapoda</taxon>
        <taxon>Insecta</taxon>
        <taxon>Pterygota</taxon>
        <taxon>Neoptera</taxon>
        <taxon>Endopterygota</taxon>
        <taxon>Coleoptera</taxon>
        <taxon>Polyphaga</taxon>
        <taxon>Cucujiformia</taxon>
        <taxon>Tenebrionidae</taxon>
        <taxon>Zophobas</taxon>
    </lineage>
</organism>
<comment type="subcellular location">
    <subcellularLocation>
        <location evidence="1">Membrane</location>
        <topology evidence="1">Multi-pass membrane protein</topology>
    </subcellularLocation>
</comment>
<keyword evidence="4 9" id="KW-0732">Signal</keyword>
<feature type="transmembrane region" description="Helical" evidence="8">
    <location>
        <begin position="648"/>
        <end position="669"/>
    </location>
</feature>
<feature type="transmembrane region" description="Helical" evidence="8">
    <location>
        <begin position="392"/>
        <end position="412"/>
    </location>
</feature>
<feature type="transmembrane region" description="Helical" evidence="8">
    <location>
        <begin position="446"/>
        <end position="464"/>
    </location>
</feature>
<dbReference type="GO" id="GO:0005886">
    <property type="term" value="C:plasma membrane"/>
    <property type="evidence" value="ECO:0007669"/>
    <property type="project" value="TreeGrafter"/>
</dbReference>
<proteinExistence type="inferred from homology"/>
<evidence type="ECO:0000256" key="3">
    <source>
        <dbReference type="ARBA" id="ARBA00022692"/>
    </source>
</evidence>
<keyword evidence="11" id="KW-1185">Reference proteome</keyword>
<keyword evidence="5 8" id="KW-1133">Transmembrane helix</keyword>
<dbReference type="Pfam" id="PF13965">
    <property type="entry name" value="SID-1_RNA_chan"/>
    <property type="match status" value="1"/>
</dbReference>
<feature type="transmembrane region" description="Helical" evidence="8">
    <location>
        <begin position="541"/>
        <end position="559"/>
    </location>
</feature>
<feature type="transmembrane region" description="Helical" evidence="8">
    <location>
        <begin position="484"/>
        <end position="504"/>
    </location>
</feature>
<evidence type="ECO:0000256" key="5">
    <source>
        <dbReference type="ARBA" id="ARBA00022989"/>
    </source>
</evidence>
<feature type="transmembrane region" description="Helical" evidence="8">
    <location>
        <begin position="300"/>
        <end position="326"/>
    </location>
</feature>
<evidence type="ECO:0000256" key="8">
    <source>
        <dbReference type="SAM" id="Phobius"/>
    </source>
</evidence>
<gene>
    <name evidence="10" type="ORF">Zmor_026099</name>
</gene>
<dbReference type="PANTHER" id="PTHR12185">
    <property type="entry name" value="SID1 TRANSMEMBRANE FAMILY MEMEBER"/>
    <property type="match status" value="1"/>
</dbReference>
<sequence>MTNWWLVLVVVPLVQSAHVAKLNMVQSEGNYSQQTTFWFNQTTEHVLVFPTSDSIYPYRIKAWSTNAKIKTPVLVVVRQEREVLSWQIPFVVDSSNKQDVVHFHNTSRTLCHNHMPEITKTNTHSRLMMKDLSQNFIVALSTSSAINIDITIVVEEEKNFYLTEAQEYSVSVSPSEPKYYYYKFFNDTKSTSAIIEIVSDDDICLTVSIQDSYCPVFDLDRDIKYEGKYQTINRKGGMSIRKREYPDGFFLVFVAKADNYQCSQENSVLPRETKSTIITSSNRTSTIRFTINKGINGKDYGIASLATVGAIGVFYIFAIIMVFAFTRWGTISNFVKTRIKDEHDSSLFFDDEIVPEPVISEEDRKELLKKERLTVNLLAKAPTKDRRRAYNYLWHILSIAIFYSIPVVQLVITYQRVVNRTGDQDMCYYNFLCANPAFGLSDFNHIFSNVGYVFMGILFLGAVLHRHAKIPSNCTGVPVHYGVYYAMGIALTIEGLLSACYHICPSQSNYQFDTSFMYVMAVLCMIKLYQNRHPDVNATAYATFTVLGMAIFLAMVGILNGSLTVWIVFVVIYSLLCAYISFKIYFISFVFVGFKQLKKSFRSSEDKVEAIAPVKKSRFILLIVANLANYAMLITGLCLYNSGVTDFGTFLLGVLMGNSVLHAIFYTGMKLVHGERICFEAIVYGLLGIVAWAGAGVFFLDNATLWTVTPAESRQWNQECILMNFYDKHDVWHLVSAPALYLTFMYLLCLDDDLVETKREEITVF</sequence>
<feature type="transmembrane region" description="Helical" evidence="8">
    <location>
        <begin position="731"/>
        <end position="750"/>
    </location>
</feature>
<dbReference type="GO" id="GO:0051033">
    <property type="term" value="F:RNA transmembrane transporter activity"/>
    <property type="evidence" value="ECO:0007669"/>
    <property type="project" value="TreeGrafter"/>
</dbReference>